<reference evidence="3 4" key="1">
    <citation type="submission" date="2020-02" db="EMBL/GenBank/DDBJ databases">
        <title>Paraburkholderia simonii sp. nov. and Paraburkholderia youngii sp. nov. Brazilian and Mexican Mimosa-associated rhizobia.</title>
        <authorList>
            <person name="Mavima L."/>
            <person name="Beukes C.W."/>
            <person name="Chan W.Y."/>
            <person name="Palmer M."/>
            <person name="De Meyer S.E."/>
            <person name="James E.K."/>
            <person name="Venter S.N."/>
            <person name="Steenkamp E.T."/>
        </authorList>
    </citation>
    <scope>NUCLEOTIDE SEQUENCE [LARGE SCALE GENOMIC DNA]</scope>
    <source>
        <strain evidence="3 4">JPY169</strain>
    </source>
</reference>
<keyword evidence="1" id="KW-0732">Signal</keyword>
<dbReference type="SUPFAM" id="SSF50891">
    <property type="entry name" value="Cyclophilin-like"/>
    <property type="match status" value="1"/>
</dbReference>
<dbReference type="GeneID" id="301100084"/>
<evidence type="ECO:0000313" key="4">
    <source>
        <dbReference type="Proteomes" id="UP000594380"/>
    </source>
</evidence>
<feature type="chain" id="PRO_5030570678" description="Cyclophilin-like domain-containing protein" evidence="1">
    <location>
        <begin position="26"/>
        <end position="165"/>
    </location>
</feature>
<sequence>MSVREFTRGLLLVAMLSLIFARTSAAGGEPQSISAQTSSGGAGVSGQMKIKVNVAGKELQATLADNPTARDFAALLPIRVSMDDLFGREKAGSLPRAISTGGPSSDVYQVGDIGYWSPGHDIAIYYRQDGEKIPSPGIIKIGHFDSGVAALNVPGSVEVSIKRVE</sequence>
<evidence type="ECO:0000313" key="3">
    <source>
        <dbReference type="EMBL" id="NUX99470.1"/>
    </source>
</evidence>
<feature type="domain" description="Cyclophilin-like" evidence="2">
    <location>
        <begin position="53"/>
        <end position="162"/>
    </location>
</feature>
<proteinExistence type="predicted"/>
<dbReference type="InterPro" id="IPR041183">
    <property type="entry name" value="Cyclophilin-like"/>
</dbReference>
<organism evidence="3 4">
    <name type="scientific">Paraburkholderia youngii</name>
    <dbReference type="NCBI Taxonomy" id="2782701"/>
    <lineage>
        <taxon>Bacteria</taxon>
        <taxon>Pseudomonadati</taxon>
        <taxon>Pseudomonadota</taxon>
        <taxon>Betaproteobacteria</taxon>
        <taxon>Burkholderiales</taxon>
        <taxon>Burkholderiaceae</taxon>
        <taxon>Paraburkholderia</taxon>
    </lineage>
</organism>
<accession>A0A7Y6JVF6</accession>
<comment type="caution">
    <text evidence="3">The sequence shown here is derived from an EMBL/GenBank/DDBJ whole genome shotgun (WGS) entry which is preliminary data.</text>
</comment>
<dbReference type="AlphaFoldDB" id="A0A7Y6JVF6"/>
<evidence type="ECO:0000256" key="1">
    <source>
        <dbReference type="SAM" id="SignalP"/>
    </source>
</evidence>
<protein>
    <recommendedName>
        <fullName evidence="2">Cyclophilin-like domain-containing protein</fullName>
    </recommendedName>
</protein>
<evidence type="ECO:0000259" key="2">
    <source>
        <dbReference type="Pfam" id="PF18050"/>
    </source>
</evidence>
<name>A0A7Y6JVF6_9BURK</name>
<dbReference type="Pfam" id="PF18050">
    <property type="entry name" value="Cyclophil_like2"/>
    <property type="match status" value="1"/>
</dbReference>
<dbReference type="RefSeq" id="WP_176106118.1">
    <property type="nucleotide sequence ID" value="NZ_JAALDK010000001.1"/>
</dbReference>
<gene>
    <name evidence="3" type="ORF">G5S42_06955</name>
</gene>
<feature type="signal peptide" evidence="1">
    <location>
        <begin position="1"/>
        <end position="25"/>
    </location>
</feature>
<dbReference type="Proteomes" id="UP000594380">
    <property type="component" value="Unassembled WGS sequence"/>
</dbReference>
<dbReference type="InterPro" id="IPR029000">
    <property type="entry name" value="Cyclophilin-like_dom_sf"/>
</dbReference>
<dbReference type="EMBL" id="JAALDK010000001">
    <property type="protein sequence ID" value="NUX99470.1"/>
    <property type="molecule type" value="Genomic_DNA"/>
</dbReference>
<dbReference type="Gene3D" id="2.40.100.20">
    <property type="match status" value="1"/>
</dbReference>